<proteinExistence type="predicted"/>
<dbReference type="RefSeq" id="WP_207822262.1">
    <property type="nucleotide sequence ID" value="NZ_CP062006.1"/>
</dbReference>
<dbReference type="Pfam" id="PF04134">
    <property type="entry name" value="DCC1-like"/>
    <property type="match status" value="1"/>
</dbReference>
<reference evidence="2 3" key="1">
    <citation type="submission" date="2020-09" db="EMBL/GenBank/DDBJ databases">
        <title>Brevundimonas sp. LVF1 isolated from an oligotrophic pond in Goettingen, Germany.</title>
        <authorList>
            <person name="Friedrich I."/>
            <person name="Klassen A."/>
            <person name="Neubauer H."/>
            <person name="Schneider D."/>
            <person name="Hertel R."/>
            <person name="Daniel R."/>
        </authorList>
    </citation>
    <scope>NUCLEOTIDE SEQUENCE [LARGE SCALE GENOMIC DNA]</scope>
    <source>
        <strain evidence="2 3">LVF1</strain>
    </source>
</reference>
<dbReference type="PANTHER" id="PTHR33639">
    <property type="entry name" value="THIOL-DISULFIDE OXIDOREDUCTASE DCC"/>
    <property type="match status" value="1"/>
</dbReference>
<keyword evidence="1" id="KW-1133">Transmembrane helix</keyword>
<dbReference type="EMBL" id="CP062006">
    <property type="protein sequence ID" value="QTC86676.1"/>
    <property type="molecule type" value="Genomic_DNA"/>
</dbReference>
<keyword evidence="1" id="KW-0812">Transmembrane</keyword>
<name>A0ABX7SHR7_9CAUL</name>
<dbReference type="InterPro" id="IPR007263">
    <property type="entry name" value="DCC1-like"/>
</dbReference>
<keyword evidence="3" id="KW-1185">Reference proteome</keyword>
<sequence length="143" mass="16031">MSDWSSRPANGEADGLILFDGVCVFCSRWVRFVLKRDREARFRFVAIQSEAGRALAARLGISVEEPQTNAVVWGGRVWFKSDAALTVLSVLGPARLLMRGLQATPRPLRDAVYDQIARNRYRIFGRSDVCMIPDPAQASRFIT</sequence>
<organism evidence="2 3">
    <name type="scientific">Brevundimonas pondensis</name>
    <dbReference type="NCBI Taxonomy" id="2774189"/>
    <lineage>
        <taxon>Bacteria</taxon>
        <taxon>Pseudomonadati</taxon>
        <taxon>Pseudomonadota</taxon>
        <taxon>Alphaproteobacteria</taxon>
        <taxon>Caulobacterales</taxon>
        <taxon>Caulobacteraceae</taxon>
        <taxon>Brevundimonas</taxon>
    </lineage>
</organism>
<evidence type="ECO:0000256" key="1">
    <source>
        <dbReference type="SAM" id="Phobius"/>
    </source>
</evidence>
<keyword evidence="1" id="KW-0472">Membrane</keyword>
<dbReference type="InterPro" id="IPR052927">
    <property type="entry name" value="DCC_oxidoreductase"/>
</dbReference>
<gene>
    <name evidence="2" type="ORF">IFE19_11030</name>
</gene>
<evidence type="ECO:0000313" key="2">
    <source>
        <dbReference type="EMBL" id="QTC86676.1"/>
    </source>
</evidence>
<protein>
    <submittedName>
        <fullName evidence="2">Thiol-disulfide oxidoreductase DCC family protein</fullName>
    </submittedName>
</protein>
<dbReference type="Proteomes" id="UP000663942">
    <property type="component" value="Chromosome"/>
</dbReference>
<evidence type="ECO:0000313" key="3">
    <source>
        <dbReference type="Proteomes" id="UP000663942"/>
    </source>
</evidence>
<feature type="transmembrane region" description="Helical" evidence="1">
    <location>
        <begin position="15"/>
        <end position="34"/>
    </location>
</feature>
<accession>A0ABX7SHR7</accession>
<dbReference type="PANTHER" id="PTHR33639:SF2">
    <property type="entry name" value="DUF393 DOMAIN-CONTAINING PROTEIN"/>
    <property type="match status" value="1"/>
</dbReference>